<organism evidence="1 2">
    <name type="scientific">Mycobacterium florentinum</name>
    <dbReference type="NCBI Taxonomy" id="292462"/>
    <lineage>
        <taxon>Bacteria</taxon>
        <taxon>Bacillati</taxon>
        <taxon>Actinomycetota</taxon>
        <taxon>Actinomycetes</taxon>
        <taxon>Mycobacteriales</taxon>
        <taxon>Mycobacteriaceae</taxon>
        <taxon>Mycobacterium</taxon>
        <taxon>Mycobacterium simiae complex</taxon>
    </lineage>
</organism>
<dbReference type="Proteomes" id="UP000193010">
    <property type="component" value="Unassembled WGS sequence"/>
</dbReference>
<dbReference type="STRING" id="292462.AWC05_20585"/>
<dbReference type="RefSeq" id="WP_085222074.1">
    <property type="nucleotide sequence ID" value="NZ_AP022576.1"/>
</dbReference>
<gene>
    <name evidence="1" type="ORF">AWC05_20585</name>
</gene>
<evidence type="ECO:0000313" key="2">
    <source>
        <dbReference type="Proteomes" id="UP000193010"/>
    </source>
</evidence>
<protein>
    <submittedName>
        <fullName evidence="1">Uncharacterized protein</fullName>
    </submittedName>
</protein>
<sequence length="166" mass="17500">MSIDALAALGVVRTFLSADIVPVVPEASAGELRAAVKLLETAAIELADRHSSVRAESVDLIGLCARAATLLGLDTVSLEATAQGRRTQAEPSSPAMELLWADARSLTTTVVSRLQDQATASEQARCLLRQFYRCLGDHARSRLAWQSVFPAAGSNTGVEEPLKGGA</sequence>
<proteinExistence type="predicted"/>
<comment type="caution">
    <text evidence="1">The sequence shown here is derived from an EMBL/GenBank/DDBJ whole genome shotgun (WGS) entry which is preliminary data.</text>
</comment>
<dbReference type="EMBL" id="LQOV01000014">
    <property type="protein sequence ID" value="ORV53141.1"/>
    <property type="molecule type" value="Genomic_DNA"/>
</dbReference>
<evidence type="ECO:0000313" key="1">
    <source>
        <dbReference type="EMBL" id="ORV53141.1"/>
    </source>
</evidence>
<accession>A0A1X1U8I9</accession>
<dbReference type="AlphaFoldDB" id="A0A1X1U8I9"/>
<keyword evidence="2" id="KW-1185">Reference proteome</keyword>
<reference evidence="1 2" key="1">
    <citation type="submission" date="2016-01" db="EMBL/GenBank/DDBJ databases">
        <title>The new phylogeny of the genus Mycobacterium.</title>
        <authorList>
            <person name="Tarcisio F."/>
            <person name="Conor M."/>
            <person name="Antonella G."/>
            <person name="Elisabetta G."/>
            <person name="Giulia F.S."/>
            <person name="Sara T."/>
            <person name="Anna F."/>
            <person name="Clotilde B."/>
            <person name="Roberto B."/>
            <person name="Veronica D.S."/>
            <person name="Fabio R."/>
            <person name="Monica P."/>
            <person name="Olivier J."/>
            <person name="Enrico T."/>
            <person name="Nicola S."/>
        </authorList>
    </citation>
    <scope>NUCLEOTIDE SEQUENCE [LARGE SCALE GENOMIC DNA]</scope>
    <source>
        <strain evidence="1 2">DSM 44852</strain>
    </source>
</reference>
<name>A0A1X1U8I9_MYCFL</name>